<protein>
    <submittedName>
        <fullName evidence="3">Uncharacterized protein</fullName>
    </submittedName>
</protein>
<feature type="region of interest" description="Disordered" evidence="1">
    <location>
        <begin position="156"/>
        <end position="184"/>
    </location>
</feature>
<dbReference type="AlphaFoldDB" id="A0A5J4N8I7"/>
<proteinExistence type="predicted"/>
<feature type="transmembrane region" description="Helical" evidence="2">
    <location>
        <begin position="114"/>
        <end position="133"/>
    </location>
</feature>
<feature type="region of interest" description="Disordered" evidence="1">
    <location>
        <begin position="43"/>
        <end position="75"/>
    </location>
</feature>
<keyword evidence="2" id="KW-1133">Transmembrane helix</keyword>
<dbReference type="Proteomes" id="UP000324629">
    <property type="component" value="Unassembled WGS sequence"/>
</dbReference>
<feature type="compositionally biased region" description="Low complexity" evidence="1">
    <location>
        <begin position="66"/>
        <end position="75"/>
    </location>
</feature>
<dbReference type="EMBL" id="QNGE01005701">
    <property type="protein sequence ID" value="KAA3671854.1"/>
    <property type="molecule type" value="Genomic_DNA"/>
</dbReference>
<comment type="caution">
    <text evidence="3">The sequence shown here is derived from an EMBL/GenBank/DDBJ whole genome shotgun (WGS) entry which is preliminary data.</text>
</comment>
<keyword evidence="4" id="KW-1185">Reference proteome</keyword>
<name>A0A5J4N8I7_9TREM</name>
<evidence type="ECO:0000313" key="3">
    <source>
        <dbReference type="EMBL" id="KAA3671854.1"/>
    </source>
</evidence>
<organism evidence="3 4">
    <name type="scientific">Paragonimus westermani</name>
    <dbReference type="NCBI Taxonomy" id="34504"/>
    <lineage>
        <taxon>Eukaryota</taxon>
        <taxon>Metazoa</taxon>
        <taxon>Spiralia</taxon>
        <taxon>Lophotrochozoa</taxon>
        <taxon>Platyhelminthes</taxon>
        <taxon>Trematoda</taxon>
        <taxon>Digenea</taxon>
        <taxon>Plagiorchiida</taxon>
        <taxon>Troglotremata</taxon>
        <taxon>Troglotrematidae</taxon>
        <taxon>Paragonimus</taxon>
    </lineage>
</organism>
<feature type="compositionally biased region" description="Basic and acidic residues" evidence="1">
    <location>
        <begin position="173"/>
        <end position="184"/>
    </location>
</feature>
<keyword evidence="2" id="KW-0812">Transmembrane</keyword>
<evidence type="ECO:0000256" key="2">
    <source>
        <dbReference type="SAM" id="Phobius"/>
    </source>
</evidence>
<gene>
    <name evidence="3" type="ORF">DEA37_0009009</name>
</gene>
<sequence>MNITRLAQIRATVLSLPLKSKKYALKPAKATRNRIVNRPIQSTRDSLTLHTSRPDDGAELPHISQSNSLSDAAPSDLLSKQEIEDKQNALLIQPHVGEKMSCALRRVVRDPLKLLILITTATLFVLLIIQTFLHLRRYRSQRFDGYHYTPLPSYAESTEGKGPLIEDGLTEVDIEKPEKPSVGA</sequence>
<accession>A0A5J4N8I7</accession>
<keyword evidence="2" id="KW-0472">Membrane</keyword>
<evidence type="ECO:0000256" key="1">
    <source>
        <dbReference type="SAM" id="MobiDB-lite"/>
    </source>
</evidence>
<reference evidence="3 4" key="1">
    <citation type="journal article" date="2019" name="Gigascience">
        <title>Whole-genome sequence of the oriental lung fluke Paragonimus westermani.</title>
        <authorList>
            <person name="Oey H."/>
            <person name="Zakrzewski M."/>
            <person name="Narain K."/>
            <person name="Devi K.R."/>
            <person name="Agatsuma T."/>
            <person name="Nawaratna S."/>
            <person name="Gobert G.N."/>
            <person name="Jones M.K."/>
            <person name="Ragan M.A."/>
            <person name="McManus D.P."/>
            <person name="Krause L."/>
        </authorList>
    </citation>
    <scope>NUCLEOTIDE SEQUENCE [LARGE SCALE GENOMIC DNA]</scope>
    <source>
        <strain evidence="3 4">IND2009</strain>
    </source>
</reference>
<evidence type="ECO:0000313" key="4">
    <source>
        <dbReference type="Proteomes" id="UP000324629"/>
    </source>
</evidence>